<keyword evidence="5 12" id="KW-1133">Transmembrane helix</keyword>
<dbReference type="GO" id="GO:0062054">
    <property type="term" value="F:fluoride channel activity"/>
    <property type="evidence" value="ECO:0007669"/>
    <property type="project" value="UniProtKB-UniRule"/>
</dbReference>
<evidence type="ECO:0000256" key="12">
    <source>
        <dbReference type="HAMAP-Rule" id="MF_00454"/>
    </source>
</evidence>
<comment type="catalytic activity">
    <reaction evidence="11">
        <text>fluoride(in) = fluoride(out)</text>
        <dbReference type="Rhea" id="RHEA:76159"/>
        <dbReference type="ChEBI" id="CHEBI:17051"/>
    </reaction>
    <physiologicalReaction direction="left-to-right" evidence="11">
        <dbReference type="Rhea" id="RHEA:76160"/>
    </physiologicalReaction>
</comment>
<keyword evidence="2 12" id="KW-1003">Cell membrane</keyword>
<gene>
    <name evidence="12" type="primary">fluC</name>
    <name evidence="12" type="synonym">crcB</name>
    <name evidence="13" type="ordered locus">Veis_2340</name>
</gene>
<keyword evidence="8 12" id="KW-0472">Membrane</keyword>
<dbReference type="GO" id="GO:0005886">
    <property type="term" value="C:plasma membrane"/>
    <property type="evidence" value="ECO:0007669"/>
    <property type="project" value="UniProtKB-SubCell"/>
</dbReference>
<feature type="transmembrane region" description="Helical" evidence="12">
    <location>
        <begin position="122"/>
        <end position="143"/>
    </location>
</feature>
<keyword evidence="9 12" id="KW-0407">Ion channel</keyword>
<protein>
    <recommendedName>
        <fullName evidence="12">Fluoride-specific ion channel FluC</fullName>
    </recommendedName>
</protein>
<evidence type="ECO:0000313" key="13">
    <source>
        <dbReference type="EMBL" id="ABM58087.1"/>
    </source>
</evidence>
<feature type="transmembrane region" description="Helical" evidence="12">
    <location>
        <begin position="31"/>
        <end position="48"/>
    </location>
</feature>
<dbReference type="PANTHER" id="PTHR28259">
    <property type="entry name" value="FLUORIDE EXPORT PROTEIN 1-RELATED"/>
    <property type="match status" value="1"/>
</dbReference>
<comment type="function">
    <text evidence="12">Fluoride-specific ion channel. Important for reducing fluoride concentration in the cell, thus reducing its toxicity.</text>
</comment>
<dbReference type="eggNOG" id="COG0239">
    <property type="taxonomic scope" value="Bacteria"/>
</dbReference>
<keyword evidence="7 12" id="KW-0406">Ion transport</keyword>
<evidence type="ECO:0000256" key="9">
    <source>
        <dbReference type="ARBA" id="ARBA00023303"/>
    </source>
</evidence>
<keyword evidence="14" id="KW-1185">Reference proteome</keyword>
<feature type="transmembrane region" description="Helical" evidence="12">
    <location>
        <begin position="60"/>
        <end position="80"/>
    </location>
</feature>
<organism evidence="13 14">
    <name type="scientific">Verminephrobacter eiseniae (strain EF01-2)</name>
    <dbReference type="NCBI Taxonomy" id="391735"/>
    <lineage>
        <taxon>Bacteria</taxon>
        <taxon>Pseudomonadati</taxon>
        <taxon>Pseudomonadota</taxon>
        <taxon>Betaproteobacteria</taxon>
        <taxon>Burkholderiales</taxon>
        <taxon>Comamonadaceae</taxon>
        <taxon>Verminephrobacter</taxon>
    </lineage>
</organism>
<dbReference type="Proteomes" id="UP000000374">
    <property type="component" value="Chromosome"/>
</dbReference>
<dbReference type="KEGG" id="vei:Veis_2340"/>
<dbReference type="AlphaFoldDB" id="A1WKD0"/>
<feature type="transmembrane region" description="Helical" evidence="12">
    <location>
        <begin position="92"/>
        <end position="110"/>
    </location>
</feature>
<evidence type="ECO:0000256" key="8">
    <source>
        <dbReference type="ARBA" id="ARBA00023136"/>
    </source>
</evidence>
<keyword evidence="12" id="KW-0479">Metal-binding</keyword>
<evidence type="ECO:0000256" key="7">
    <source>
        <dbReference type="ARBA" id="ARBA00023065"/>
    </source>
</evidence>
<feature type="binding site" evidence="12">
    <location>
        <position position="103"/>
    </location>
    <ligand>
        <name>Na(+)</name>
        <dbReference type="ChEBI" id="CHEBI:29101"/>
        <note>structural</note>
    </ligand>
</feature>
<proteinExistence type="inferred from homology"/>
<dbReference type="NCBIfam" id="NF010792">
    <property type="entry name" value="PRK14196.1"/>
    <property type="match status" value="1"/>
</dbReference>
<reference evidence="14" key="1">
    <citation type="submission" date="2006-12" db="EMBL/GenBank/DDBJ databases">
        <title>Complete sequence of chromosome 1 of Verminephrobacter eiseniae EF01-2.</title>
        <authorList>
            <person name="Copeland A."/>
            <person name="Lucas S."/>
            <person name="Lapidus A."/>
            <person name="Barry K."/>
            <person name="Detter J.C."/>
            <person name="Glavina del Rio T."/>
            <person name="Dalin E."/>
            <person name="Tice H."/>
            <person name="Pitluck S."/>
            <person name="Chertkov O."/>
            <person name="Brettin T."/>
            <person name="Bruce D."/>
            <person name="Han C."/>
            <person name="Tapia R."/>
            <person name="Gilna P."/>
            <person name="Schmutz J."/>
            <person name="Larimer F."/>
            <person name="Land M."/>
            <person name="Hauser L."/>
            <person name="Kyrpides N."/>
            <person name="Kim E."/>
            <person name="Stahl D."/>
            <person name="Richardson P."/>
        </authorList>
    </citation>
    <scope>NUCLEOTIDE SEQUENCE [LARGE SCALE GENOMIC DNA]</scope>
    <source>
        <strain evidence="14">EF01-2</strain>
    </source>
</reference>
<dbReference type="STRING" id="391735.Veis_2340"/>
<keyword evidence="3 12" id="KW-0997">Cell inner membrane</keyword>
<dbReference type="Pfam" id="PF02537">
    <property type="entry name" value="CRCB"/>
    <property type="match status" value="1"/>
</dbReference>
<evidence type="ECO:0000256" key="11">
    <source>
        <dbReference type="ARBA" id="ARBA00035585"/>
    </source>
</evidence>
<evidence type="ECO:0000256" key="4">
    <source>
        <dbReference type="ARBA" id="ARBA00022692"/>
    </source>
</evidence>
<dbReference type="InterPro" id="IPR003691">
    <property type="entry name" value="FluC"/>
</dbReference>
<feature type="binding site" evidence="12">
    <location>
        <position position="100"/>
    </location>
    <ligand>
        <name>Na(+)</name>
        <dbReference type="ChEBI" id="CHEBI:29101"/>
        <note>structural</note>
    </ligand>
</feature>
<dbReference type="EMBL" id="CP000542">
    <property type="protein sequence ID" value="ABM58087.1"/>
    <property type="molecule type" value="Genomic_DNA"/>
</dbReference>
<comment type="activity regulation">
    <text evidence="12">Na(+) is not transported, but it plays an essential structural role and its presence is essential for fluoride channel function.</text>
</comment>
<accession>A1WKD0</accession>
<comment type="similarity">
    <text evidence="10 12">Belongs to the fluoride channel Fluc/FEX (TC 1.A.43) family.</text>
</comment>
<evidence type="ECO:0000256" key="6">
    <source>
        <dbReference type="ARBA" id="ARBA00023053"/>
    </source>
</evidence>
<evidence type="ECO:0000313" key="14">
    <source>
        <dbReference type="Proteomes" id="UP000000374"/>
    </source>
</evidence>
<dbReference type="NCBIfam" id="TIGR00494">
    <property type="entry name" value="crcB"/>
    <property type="match status" value="1"/>
</dbReference>
<dbReference type="HOGENOM" id="CLU_114342_3_3_4"/>
<evidence type="ECO:0000256" key="2">
    <source>
        <dbReference type="ARBA" id="ARBA00022475"/>
    </source>
</evidence>
<evidence type="ECO:0000256" key="3">
    <source>
        <dbReference type="ARBA" id="ARBA00022519"/>
    </source>
</evidence>
<keyword evidence="4 12" id="KW-0812">Transmembrane</keyword>
<evidence type="ECO:0000256" key="10">
    <source>
        <dbReference type="ARBA" id="ARBA00035120"/>
    </source>
</evidence>
<dbReference type="GO" id="GO:0046872">
    <property type="term" value="F:metal ion binding"/>
    <property type="evidence" value="ECO:0007669"/>
    <property type="project" value="UniProtKB-KW"/>
</dbReference>
<keyword evidence="12" id="KW-0813">Transport</keyword>
<sequence length="154" mass="16222">MSFLRQASGGRWPGARAGADKLGDNRAMPNVLAICLGACLGALARWRLGLWLSPGGLIPWGTLAANLIGGYLIGVCVAVFQAMPELDPVWRLALVTGFLGALTTFSSFSAEVVEQLQQQRYLLALGSTALHLFGSLGLTLLGIRHASYLIAANA</sequence>
<evidence type="ECO:0000256" key="1">
    <source>
        <dbReference type="ARBA" id="ARBA00004651"/>
    </source>
</evidence>
<dbReference type="PANTHER" id="PTHR28259:SF1">
    <property type="entry name" value="FLUORIDE EXPORT PROTEIN 1-RELATED"/>
    <property type="match status" value="1"/>
</dbReference>
<name>A1WKD0_VEREI</name>
<keyword evidence="6 12" id="KW-0915">Sodium</keyword>
<dbReference type="HAMAP" id="MF_00454">
    <property type="entry name" value="FluC"/>
    <property type="match status" value="1"/>
</dbReference>
<dbReference type="GO" id="GO:0140114">
    <property type="term" value="P:cellular detoxification of fluoride"/>
    <property type="evidence" value="ECO:0007669"/>
    <property type="project" value="UniProtKB-UniRule"/>
</dbReference>
<evidence type="ECO:0000256" key="5">
    <source>
        <dbReference type="ARBA" id="ARBA00022989"/>
    </source>
</evidence>
<comment type="subcellular location">
    <subcellularLocation>
        <location evidence="12">Cell inner membrane</location>
        <topology evidence="12">Multi-pass membrane protein</topology>
    </subcellularLocation>
    <subcellularLocation>
        <location evidence="1">Cell membrane</location>
        <topology evidence="1">Multi-pass membrane protein</topology>
    </subcellularLocation>
</comment>